<dbReference type="EMBL" id="FZPH01000011">
    <property type="protein sequence ID" value="SNT59449.1"/>
    <property type="molecule type" value="Genomic_DNA"/>
</dbReference>
<proteinExistence type="predicted"/>
<dbReference type="Pfam" id="PF04480">
    <property type="entry name" value="DUF559"/>
    <property type="match status" value="1"/>
</dbReference>
<evidence type="ECO:0000313" key="3">
    <source>
        <dbReference type="Proteomes" id="UP000198362"/>
    </source>
</evidence>
<reference evidence="2 3" key="1">
    <citation type="submission" date="2017-06" db="EMBL/GenBank/DDBJ databases">
        <authorList>
            <person name="Kim H.J."/>
            <person name="Triplett B.A."/>
        </authorList>
    </citation>
    <scope>NUCLEOTIDE SEQUENCE [LARGE SCALE GENOMIC DNA]</scope>
    <source>
        <strain evidence="2 3">CGMCC 4.5593</strain>
    </source>
</reference>
<accession>A0A239NZ96</accession>
<keyword evidence="3" id="KW-1185">Reference proteome</keyword>
<keyword evidence="2" id="KW-0255">Endonuclease</keyword>
<dbReference type="AlphaFoldDB" id="A0A239NZ96"/>
<gene>
    <name evidence="2" type="ORF">SAMN05421812_111186</name>
</gene>
<evidence type="ECO:0000313" key="2">
    <source>
        <dbReference type="EMBL" id="SNT59449.1"/>
    </source>
</evidence>
<evidence type="ECO:0000259" key="1">
    <source>
        <dbReference type="Pfam" id="PF04480"/>
    </source>
</evidence>
<feature type="domain" description="DUF559" evidence="1">
    <location>
        <begin position="254"/>
        <end position="308"/>
    </location>
</feature>
<name>A0A239NZ96_9ACTN</name>
<keyword evidence="2" id="KW-0540">Nuclease</keyword>
<protein>
    <submittedName>
        <fullName evidence="2">Very-short-patch-repair endonuclease</fullName>
    </submittedName>
</protein>
<dbReference type="InterPro" id="IPR007569">
    <property type="entry name" value="DUF559"/>
</dbReference>
<sequence length="321" mass="35230">MPVPADSASPFEWLVFEQAGVLTYRQAVAAVGPGVVRHRLASNRWQRVSVGVLVTRPGPLGVEQQAWVAVLAAGRGALLAGLAAAAAGGLRGSWKRTAVDVLVPGERKSPDLLRRLPHELPAVKVHRTSTLPEVDRQRARPDRTSMARSVVDAAAWAPSDDEARAVVAAACQQGRVLPEELLAVVDRLPRARRRRLVLTTATDVAGGAGSLAEIDFVRLCRVRRLPRPDLQRRRTDASGRTRYLDAYWEAFGIHAEVDGGHHTEIRQWEADMARHNDLWIAGDLVLRFPASQIRSNPETVASQLLRALISRGYTPPKERSR</sequence>
<dbReference type="Proteomes" id="UP000198362">
    <property type="component" value="Unassembled WGS sequence"/>
</dbReference>
<keyword evidence="2" id="KW-0378">Hydrolase</keyword>
<organism evidence="2 3">
    <name type="scientific">Asanoa hainanensis</name>
    <dbReference type="NCBI Taxonomy" id="560556"/>
    <lineage>
        <taxon>Bacteria</taxon>
        <taxon>Bacillati</taxon>
        <taxon>Actinomycetota</taxon>
        <taxon>Actinomycetes</taxon>
        <taxon>Micromonosporales</taxon>
        <taxon>Micromonosporaceae</taxon>
        <taxon>Asanoa</taxon>
    </lineage>
</organism>
<dbReference type="RefSeq" id="WP_089253093.1">
    <property type="nucleotide sequence ID" value="NZ_FZPH01000011.1"/>
</dbReference>
<dbReference type="GO" id="GO:0004519">
    <property type="term" value="F:endonuclease activity"/>
    <property type="evidence" value="ECO:0007669"/>
    <property type="project" value="UniProtKB-KW"/>
</dbReference>
<dbReference type="OrthoDB" id="3209715at2"/>